<gene>
    <name evidence="2" type="ORF">DERP_001466</name>
</gene>
<keyword evidence="1" id="KW-0472">Membrane</keyword>
<evidence type="ECO:0000313" key="2">
    <source>
        <dbReference type="EMBL" id="KAH9421025.1"/>
    </source>
</evidence>
<sequence>MLLHFCSGKGYVDFDSRKNFIWRFLICHLSILSWYYIVLQNLINLENFLNFTGTMIFLKLRFQQLKNEIIRGWYQVPYLYFSFGLCGISAIAVVHHYLTKTPDDELFTRHKSRYIVVRPDDVRLQKYPLKYITERDLVEKHRQQQQ</sequence>
<feature type="transmembrane region" description="Helical" evidence="1">
    <location>
        <begin position="78"/>
        <end position="98"/>
    </location>
</feature>
<name>A0ABQ8JEJ9_DERPT</name>
<comment type="caution">
    <text evidence="2">The sequence shown here is derived from an EMBL/GenBank/DDBJ whole genome shotgun (WGS) entry which is preliminary data.</text>
</comment>
<evidence type="ECO:0000256" key="1">
    <source>
        <dbReference type="SAM" id="Phobius"/>
    </source>
</evidence>
<keyword evidence="1" id="KW-1133">Transmembrane helix</keyword>
<evidence type="ECO:0000313" key="3">
    <source>
        <dbReference type="Proteomes" id="UP000887458"/>
    </source>
</evidence>
<dbReference type="EMBL" id="NJHN03000047">
    <property type="protein sequence ID" value="KAH9421025.1"/>
    <property type="molecule type" value="Genomic_DNA"/>
</dbReference>
<keyword evidence="1" id="KW-0812">Transmembrane</keyword>
<reference evidence="2 3" key="1">
    <citation type="journal article" date="2018" name="J. Allergy Clin. Immunol.">
        <title>High-quality assembly of Dermatophagoides pteronyssinus genome and transcriptome reveals a wide range of novel allergens.</title>
        <authorList>
            <person name="Liu X.Y."/>
            <person name="Yang K.Y."/>
            <person name="Wang M.Q."/>
            <person name="Kwok J.S."/>
            <person name="Zeng X."/>
            <person name="Yang Z."/>
            <person name="Xiao X.J."/>
            <person name="Lau C.P."/>
            <person name="Li Y."/>
            <person name="Huang Z.M."/>
            <person name="Ba J.G."/>
            <person name="Yim A.K."/>
            <person name="Ouyang C.Y."/>
            <person name="Ngai S.M."/>
            <person name="Chan T.F."/>
            <person name="Leung E.L."/>
            <person name="Liu L."/>
            <person name="Liu Z.G."/>
            <person name="Tsui S.K."/>
        </authorList>
    </citation>
    <scope>NUCLEOTIDE SEQUENCE [LARGE SCALE GENOMIC DNA]</scope>
    <source>
        <strain evidence="2">Derp</strain>
    </source>
</reference>
<keyword evidence="3" id="KW-1185">Reference proteome</keyword>
<accession>A0ABQ8JEJ9</accession>
<organism evidence="2 3">
    <name type="scientific">Dermatophagoides pteronyssinus</name>
    <name type="common">European house dust mite</name>
    <dbReference type="NCBI Taxonomy" id="6956"/>
    <lineage>
        <taxon>Eukaryota</taxon>
        <taxon>Metazoa</taxon>
        <taxon>Ecdysozoa</taxon>
        <taxon>Arthropoda</taxon>
        <taxon>Chelicerata</taxon>
        <taxon>Arachnida</taxon>
        <taxon>Acari</taxon>
        <taxon>Acariformes</taxon>
        <taxon>Sarcoptiformes</taxon>
        <taxon>Astigmata</taxon>
        <taxon>Psoroptidia</taxon>
        <taxon>Analgoidea</taxon>
        <taxon>Pyroglyphidae</taxon>
        <taxon>Dermatophagoidinae</taxon>
        <taxon>Dermatophagoides</taxon>
    </lineage>
</organism>
<reference evidence="2 3" key="2">
    <citation type="journal article" date="2022" name="Mol. Biol. Evol.">
        <title>Comparative Genomics Reveals Insights into the Divergent Evolution of Astigmatic Mites and Household Pest Adaptations.</title>
        <authorList>
            <person name="Xiong Q."/>
            <person name="Wan A.T."/>
            <person name="Liu X."/>
            <person name="Fung C.S."/>
            <person name="Xiao X."/>
            <person name="Malainual N."/>
            <person name="Hou J."/>
            <person name="Wang L."/>
            <person name="Wang M."/>
            <person name="Yang K.Y."/>
            <person name="Cui Y."/>
            <person name="Leung E.L."/>
            <person name="Nong W."/>
            <person name="Shin S.K."/>
            <person name="Au S.W."/>
            <person name="Jeong K.Y."/>
            <person name="Chew F.T."/>
            <person name="Hui J.H."/>
            <person name="Leung T.F."/>
            <person name="Tungtrongchitr A."/>
            <person name="Zhong N."/>
            <person name="Liu Z."/>
            <person name="Tsui S.K."/>
        </authorList>
    </citation>
    <scope>NUCLEOTIDE SEQUENCE [LARGE SCALE GENOMIC DNA]</scope>
    <source>
        <strain evidence="2">Derp</strain>
    </source>
</reference>
<proteinExistence type="predicted"/>
<protein>
    <submittedName>
        <fullName evidence="2">Uncharacterized protein</fullName>
    </submittedName>
</protein>
<dbReference type="Proteomes" id="UP000887458">
    <property type="component" value="Unassembled WGS sequence"/>
</dbReference>
<feature type="transmembrane region" description="Helical" evidence="1">
    <location>
        <begin position="20"/>
        <end position="36"/>
    </location>
</feature>